<dbReference type="eggNOG" id="COG0520">
    <property type="taxonomic scope" value="Bacteria"/>
</dbReference>
<dbReference type="Gene3D" id="3.90.1150.10">
    <property type="entry name" value="Aspartate Aminotransferase, domain 1"/>
    <property type="match status" value="1"/>
</dbReference>
<keyword evidence="2" id="KW-0456">Lyase</keyword>
<evidence type="ECO:0000313" key="3">
    <source>
        <dbReference type="Proteomes" id="UP000183376"/>
    </source>
</evidence>
<proteinExistence type="predicted"/>
<name>A0A1G9X8G5_ALLAB</name>
<dbReference type="GO" id="GO:0016829">
    <property type="term" value="F:lyase activity"/>
    <property type="evidence" value="ECO:0007669"/>
    <property type="project" value="UniProtKB-KW"/>
</dbReference>
<gene>
    <name evidence="2" type="ORF">SAMN04489726_4043</name>
</gene>
<dbReference type="Gene3D" id="3.40.640.10">
    <property type="entry name" value="Type I PLP-dependent aspartate aminotransferase-like (Major domain)"/>
    <property type="match status" value="1"/>
</dbReference>
<organism evidence="2 3">
    <name type="scientific">Allokutzneria albata</name>
    <name type="common">Kibdelosporangium albatum</name>
    <dbReference type="NCBI Taxonomy" id="211114"/>
    <lineage>
        <taxon>Bacteria</taxon>
        <taxon>Bacillati</taxon>
        <taxon>Actinomycetota</taxon>
        <taxon>Actinomycetes</taxon>
        <taxon>Pseudonocardiales</taxon>
        <taxon>Pseudonocardiaceae</taxon>
        <taxon>Allokutzneria</taxon>
    </lineage>
</organism>
<dbReference type="PANTHER" id="PTHR43586:SF21">
    <property type="entry name" value="PYRIDOXAL PHOSPHATE (PLP)-DEPENDENT ASPARTATE AMINOTRANSFERASE SUPERFAMILY"/>
    <property type="match status" value="1"/>
</dbReference>
<dbReference type="AlphaFoldDB" id="A0A1G9X8G5"/>
<dbReference type="SUPFAM" id="SSF53383">
    <property type="entry name" value="PLP-dependent transferases"/>
    <property type="match status" value="1"/>
</dbReference>
<accession>A0A1G9X8G5</accession>
<evidence type="ECO:0000259" key="1">
    <source>
        <dbReference type="Pfam" id="PF00266"/>
    </source>
</evidence>
<dbReference type="EMBL" id="LT629701">
    <property type="protein sequence ID" value="SDM92791.1"/>
    <property type="molecule type" value="Genomic_DNA"/>
</dbReference>
<feature type="domain" description="Aminotransferase class V" evidence="1">
    <location>
        <begin position="62"/>
        <end position="301"/>
    </location>
</feature>
<dbReference type="InterPro" id="IPR015424">
    <property type="entry name" value="PyrdxlP-dep_Trfase"/>
</dbReference>
<dbReference type="Pfam" id="PF00266">
    <property type="entry name" value="Aminotran_5"/>
    <property type="match status" value="1"/>
</dbReference>
<sequence>MRADRGGAAHTLGGMRLAFGASFDVPAGYLNTPSIGIPPTLTTDAVRESVQRWGAGADHPADFDEHVRRARAAFAKLVGFDADDVAAGASGSQVAGIVAASVPDGSRVLVARGEFTSLTFPFAAQAHRGVKVTEADLADIPSEVDGHDVVAVSVVQSANGAEVDLAALREAAAAAGTRVLLDATQAVGWMPLDLGWADWVVAAAYKWMLCPRGAAWLAVRPDALDELVVHSANWYGGEDPWQSIYGLPLRLARSARRLDISPVWLAQVGATASLEYLSTLDMAEVRAHSVRLTDALLAELDLPGTGSAIVSLELDDEQGRRLAEAGVRSGSRAGRTRLGFHLYNSEEDVELVVRALKH</sequence>
<keyword evidence="3" id="KW-1185">Reference proteome</keyword>
<dbReference type="STRING" id="211114.SAMN04489726_4043"/>
<dbReference type="Proteomes" id="UP000183376">
    <property type="component" value="Chromosome I"/>
</dbReference>
<dbReference type="InterPro" id="IPR015421">
    <property type="entry name" value="PyrdxlP-dep_Trfase_major"/>
</dbReference>
<reference evidence="2 3" key="1">
    <citation type="submission" date="2016-10" db="EMBL/GenBank/DDBJ databases">
        <authorList>
            <person name="de Groot N.N."/>
        </authorList>
    </citation>
    <scope>NUCLEOTIDE SEQUENCE [LARGE SCALE GENOMIC DNA]</scope>
    <source>
        <strain evidence="2 3">DSM 44149</strain>
    </source>
</reference>
<dbReference type="InterPro" id="IPR015422">
    <property type="entry name" value="PyrdxlP-dep_Trfase_small"/>
</dbReference>
<protein>
    <submittedName>
        <fullName evidence="2">Selenocysteine lyase/Cysteine desulfurase</fullName>
    </submittedName>
</protein>
<dbReference type="InterPro" id="IPR000192">
    <property type="entry name" value="Aminotrans_V_dom"/>
</dbReference>
<evidence type="ECO:0000313" key="2">
    <source>
        <dbReference type="EMBL" id="SDM92791.1"/>
    </source>
</evidence>
<dbReference type="PANTHER" id="PTHR43586">
    <property type="entry name" value="CYSTEINE DESULFURASE"/>
    <property type="match status" value="1"/>
</dbReference>